<dbReference type="EMBL" id="RCDD01000001">
    <property type="protein sequence ID" value="RLK61852.1"/>
    <property type="molecule type" value="Genomic_DNA"/>
</dbReference>
<dbReference type="Pfam" id="PF13560">
    <property type="entry name" value="HTH_31"/>
    <property type="match status" value="1"/>
</dbReference>
<dbReference type="InterPro" id="IPR043917">
    <property type="entry name" value="DUF5753"/>
</dbReference>
<dbReference type="AlphaFoldDB" id="A0A421BBV9"/>
<accession>A0A421BBV9</accession>
<dbReference type="Proteomes" id="UP000282454">
    <property type="component" value="Unassembled WGS sequence"/>
</dbReference>
<dbReference type="RefSeq" id="WP_170224234.1">
    <property type="nucleotide sequence ID" value="NZ_RCDD01000001.1"/>
</dbReference>
<dbReference type="PROSITE" id="PS50943">
    <property type="entry name" value="HTH_CROC1"/>
    <property type="match status" value="1"/>
</dbReference>
<dbReference type="Gene3D" id="1.10.260.40">
    <property type="entry name" value="lambda repressor-like DNA-binding domains"/>
    <property type="match status" value="1"/>
</dbReference>
<name>A0A421BBV9_9PSEU</name>
<dbReference type="SMART" id="SM00530">
    <property type="entry name" value="HTH_XRE"/>
    <property type="match status" value="1"/>
</dbReference>
<proteinExistence type="predicted"/>
<dbReference type="GO" id="GO:0003677">
    <property type="term" value="F:DNA binding"/>
    <property type="evidence" value="ECO:0007669"/>
    <property type="project" value="InterPro"/>
</dbReference>
<dbReference type="InterPro" id="IPR010982">
    <property type="entry name" value="Lambda_DNA-bd_dom_sf"/>
</dbReference>
<dbReference type="SUPFAM" id="SSF47413">
    <property type="entry name" value="lambda repressor-like DNA-binding domains"/>
    <property type="match status" value="1"/>
</dbReference>
<evidence type="ECO:0000313" key="2">
    <source>
        <dbReference type="EMBL" id="RLK61852.1"/>
    </source>
</evidence>
<gene>
    <name evidence="2" type="ORF">CLV68_2395</name>
</gene>
<organism evidence="2 3">
    <name type="scientific">Actinokineospora cianjurensis</name>
    <dbReference type="NCBI Taxonomy" id="585224"/>
    <lineage>
        <taxon>Bacteria</taxon>
        <taxon>Bacillati</taxon>
        <taxon>Actinomycetota</taxon>
        <taxon>Actinomycetes</taxon>
        <taxon>Pseudonocardiales</taxon>
        <taxon>Pseudonocardiaceae</taxon>
        <taxon>Actinokineospora</taxon>
    </lineage>
</organism>
<sequence length="292" mass="32273">MKDTHVPAIQALRLGAEFRRLRTVSGLTQQQAADALNWSPRTLIRRENGLDKVTAATVHALLGVYGVTDRTEQDRLLGLAEESRRPSPFSEYRGAVQPQLLTLLELEGAAQAIRQVHSVLLPGLLQIGDYTRALQPIDCTPEDHLVKQLELRRRRQRLLEADRSPAYTVLLDESVLHRHVGGAAVMAAQLRHLLRLGDAGKVDVRIIEYSAGAHPGLRESFAIFDLAPEGDGLVLANTIVFVDHPVHSALVRDDEDRIAGYGKTFDALTRLALSAEESARRIADELSRYPSP</sequence>
<dbReference type="Pfam" id="PF19054">
    <property type="entry name" value="DUF5753"/>
    <property type="match status" value="1"/>
</dbReference>
<protein>
    <submittedName>
        <fullName evidence="2">Helix-turn-helix protein</fullName>
    </submittedName>
</protein>
<keyword evidence="3" id="KW-1185">Reference proteome</keyword>
<comment type="caution">
    <text evidence="2">The sequence shown here is derived from an EMBL/GenBank/DDBJ whole genome shotgun (WGS) entry which is preliminary data.</text>
</comment>
<evidence type="ECO:0000259" key="1">
    <source>
        <dbReference type="PROSITE" id="PS50943"/>
    </source>
</evidence>
<evidence type="ECO:0000313" key="3">
    <source>
        <dbReference type="Proteomes" id="UP000282454"/>
    </source>
</evidence>
<dbReference type="CDD" id="cd00093">
    <property type="entry name" value="HTH_XRE"/>
    <property type="match status" value="1"/>
</dbReference>
<reference evidence="2 3" key="1">
    <citation type="submission" date="2018-10" db="EMBL/GenBank/DDBJ databases">
        <title>Genomic Encyclopedia of Archaeal and Bacterial Type Strains, Phase II (KMG-II): from individual species to whole genera.</title>
        <authorList>
            <person name="Goeker M."/>
        </authorList>
    </citation>
    <scope>NUCLEOTIDE SEQUENCE [LARGE SCALE GENOMIC DNA]</scope>
    <source>
        <strain evidence="2 3">DSM 45657</strain>
    </source>
</reference>
<feature type="domain" description="HTH cro/C1-type" evidence="1">
    <location>
        <begin position="18"/>
        <end position="73"/>
    </location>
</feature>
<dbReference type="InterPro" id="IPR001387">
    <property type="entry name" value="Cro/C1-type_HTH"/>
</dbReference>